<proteinExistence type="predicted"/>
<evidence type="ECO:0000313" key="2">
    <source>
        <dbReference type="Proteomes" id="UP000252707"/>
    </source>
</evidence>
<evidence type="ECO:0000313" key="1">
    <source>
        <dbReference type="EMBL" id="RCX31152.1"/>
    </source>
</evidence>
<dbReference type="Proteomes" id="UP000252707">
    <property type="component" value="Unassembled WGS sequence"/>
</dbReference>
<dbReference type="RefSeq" id="WP_114279338.1">
    <property type="nucleotide sequence ID" value="NZ_QPJY01000003.1"/>
</dbReference>
<dbReference type="AlphaFoldDB" id="A0A369CAU3"/>
<gene>
    <name evidence="1" type="ORF">DFQ59_103116</name>
</gene>
<dbReference type="EMBL" id="QPJY01000003">
    <property type="protein sequence ID" value="RCX31152.1"/>
    <property type="molecule type" value="Genomic_DNA"/>
</dbReference>
<accession>A0A369CAU3</accession>
<organism evidence="1 2">
    <name type="scientific">Thioalbus denitrificans</name>
    <dbReference type="NCBI Taxonomy" id="547122"/>
    <lineage>
        <taxon>Bacteria</taxon>
        <taxon>Pseudomonadati</taxon>
        <taxon>Pseudomonadota</taxon>
        <taxon>Gammaproteobacteria</taxon>
        <taxon>Chromatiales</taxon>
        <taxon>Ectothiorhodospiraceae</taxon>
        <taxon>Thioalbus</taxon>
    </lineage>
</organism>
<comment type="caution">
    <text evidence="1">The sequence shown here is derived from an EMBL/GenBank/DDBJ whole genome shotgun (WGS) entry which is preliminary data.</text>
</comment>
<sequence>MTRQRSLHDTLNEIAFDPLLRTLAADLPFERLGALAGYLAGADPYGEADFVRRALSRVGATDGAGVERFFEHQLWCAWREARWQSGAMAAEPGRFRVAGREWLDETAGAPTIIVAPMTVTLSDAVMCIRRLLRERPFTIYGEGIEAIDGGGLPEDRIAGGGLKAVRAIRATLGRNGVLCTYPDFVYRGHPAQPASLFGAPRPISSGFLSLGAASGTMLLPCVLLREREGIVARLEEPIRIELDGRGPEARRAALPEIAQVVAELLESLIRRAPEQWLLLPTLTFESPQMAARG</sequence>
<dbReference type="OrthoDB" id="5193943at2"/>
<protein>
    <submittedName>
        <fullName evidence="1">Uncharacterized protein</fullName>
    </submittedName>
</protein>
<reference evidence="1 2" key="1">
    <citation type="submission" date="2018-07" db="EMBL/GenBank/DDBJ databases">
        <title>Genomic Encyclopedia of Type Strains, Phase IV (KMG-IV): sequencing the most valuable type-strain genomes for metagenomic binning, comparative biology and taxonomic classification.</title>
        <authorList>
            <person name="Goeker M."/>
        </authorList>
    </citation>
    <scope>NUCLEOTIDE SEQUENCE [LARGE SCALE GENOMIC DNA]</scope>
    <source>
        <strain evidence="1 2">DSM 26407</strain>
    </source>
</reference>
<keyword evidence="2" id="KW-1185">Reference proteome</keyword>
<name>A0A369CAU3_9GAMM</name>